<evidence type="ECO:0000313" key="1">
    <source>
        <dbReference type="EMBL" id="KAK2603803.1"/>
    </source>
</evidence>
<protein>
    <submittedName>
        <fullName evidence="1">Uncharacterized protein</fullName>
    </submittedName>
</protein>
<evidence type="ECO:0000313" key="2">
    <source>
        <dbReference type="Proteomes" id="UP001251528"/>
    </source>
</evidence>
<gene>
    <name evidence="1" type="ORF">QQS21_004005</name>
</gene>
<reference evidence="1" key="1">
    <citation type="submission" date="2023-06" db="EMBL/GenBank/DDBJ databases">
        <title>Conoideocrella luteorostrata (Hypocreales: Clavicipitaceae), a potential biocontrol fungus for elongate hemlock scale in United States Christmas tree production areas.</title>
        <authorList>
            <person name="Barrett H."/>
            <person name="Lovett B."/>
            <person name="Macias A.M."/>
            <person name="Stajich J.E."/>
            <person name="Kasson M.T."/>
        </authorList>
    </citation>
    <scope>NUCLEOTIDE SEQUENCE</scope>
    <source>
        <strain evidence="1">ARSEF 14590</strain>
    </source>
</reference>
<accession>A0AAJ0CSD0</accession>
<organism evidence="1 2">
    <name type="scientific">Conoideocrella luteorostrata</name>
    <dbReference type="NCBI Taxonomy" id="1105319"/>
    <lineage>
        <taxon>Eukaryota</taxon>
        <taxon>Fungi</taxon>
        <taxon>Dikarya</taxon>
        <taxon>Ascomycota</taxon>
        <taxon>Pezizomycotina</taxon>
        <taxon>Sordariomycetes</taxon>
        <taxon>Hypocreomycetidae</taxon>
        <taxon>Hypocreales</taxon>
        <taxon>Clavicipitaceae</taxon>
        <taxon>Conoideocrella</taxon>
    </lineage>
</organism>
<comment type="caution">
    <text evidence="1">The sequence shown here is derived from an EMBL/GenBank/DDBJ whole genome shotgun (WGS) entry which is preliminary data.</text>
</comment>
<sequence>MDIVAGIKIAYLDYNKWQFLDSVYDKTLAFDVEHVSRVSPINEPDAYTLQKSAINEAMKKVESLAAKVTFNAPLMSIDDVTSTYSTVTQG</sequence>
<keyword evidence="2" id="KW-1185">Reference proteome</keyword>
<name>A0AAJ0CSD0_9HYPO</name>
<dbReference type="Proteomes" id="UP001251528">
    <property type="component" value="Unassembled WGS sequence"/>
</dbReference>
<dbReference type="AlphaFoldDB" id="A0AAJ0CSD0"/>
<dbReference type="EMBL" id="JASWJB010000056">
    <property type="protein sequence ID" value="KAK2603803.1"/>
    <property type="molecule type" value="Genomic_DNA"/>
</dbReference>
<proteinExistence type="predicted"/>